<sequence length="147" mass="15971">MLSFLQRLFGAGRRDSQTTSGTAGSADAAVDPNAPFIASLHDDRVVVHLPNGKREEVEWDKLETVVVRHMNEGSWADESWLILVGTKKSRQGCVVPAHAENFAALLERVRALPGFDTEACERTLATPGPDTVCWERGKSSAAQARGN</sequence>
<protein>
    <submittedName>
        <fullName evidence="1">Uncharacterized protein</fullName>
    </submittedName>
</protein>
<evidence type="ECO:0000313" key="1">
    <source>
        <dbReference type="EMBL" id="TMS56471.1"/>
    </source>
</evidence>
<proteinExistence type="predicted"/>
<dbReference type="Proteomes" id="UP000004277">
    <property type="component" value="Unassembled WGS sequence"/>
</dbReference>
<gene>
    <name evidence="1" type="ORF">MW7_015375</name>
</gene>
<organism evidence="1 2">
    <name type="scientific">Imbroritus primus</name>
    <dbReference type="NCBI Taxonomy" id="3058603"/>
    <lineage>
        <taxon>Bacteria</taxon>
        <taxon>Pseudomonadati</taxon>
        <taxon>Pseudomonadota</taxon>
        <taxon>Betaproteobacteria</taxon>
        <taxon>Burkholderiales</taxon>
        <taxon>Burkholderiaceae</taxon>
        <taxon>Imbroritus</taxon>
    </lineage>
</organism>
<keyword evidence="2" id="KW-1185">Reference proteome</keyword>
<comment type="caution">
    <text evidence="1">The sequence shown here is derived from an EMBL/GenBank/DDBJ whole genome shotgun (WGS) entry which is preliminary data.</text>
</comment>
<accession>A0ACD3SJU4</accession>
<name>A0ACD3SJU4_9BURK</name>
<reference evidence="1" key="1">
    <citation type="submission" date="2019-05" db="EMBL/GenBank/DDBJ databases">
        <title>Revised genome assembly of Burkholderiaceae (previously Ralstonia) sp. PBA.</title>
        <authorList>
            <person name="Gan H.M."/>
        </authorList>
    </citation>
    <scope>NUCLEOTIDE SEQUENCE</scope>
    <source>
        <strain evidence="1">PBA</strain>
    </source>
</reference>
<evidence type="ECO:0000313" key="2">
    <source>
        <dbReference type="Proteomes" id="UP000004277"/>
    </source>
</evidence>
<dbReference type="EMBL" id="AKCV02000026">
    <property type="protein sequence ID" value="TMS56471.1"/>
    <property type="molecule type" value="Genomic_DNA"/>
</dbReference>